<proteinExistence type="predicted"/>
<accession>A0ABP9PBN3</accession>
<protein>
    <submittedName>
        <fullName evidence="2">Uncharacterized protein</fullName>
    </submittedName>
</protein>
<keyword evidence="1" id="KW-1133">Transmembrane helix</keyword>
<sequence length="131" mass="14132">MPSFIAFRREGNLWLVAVVAAVLLVACVALYLLYAAYLLAFADEGALPPRWRIPDLPAGASVIHESKECASGGCWRQLTIQPGRGQTANDLAGELGLSGGGRREGWKWYDPHSVSISGGVYDGHVRMDVGY</sequence>
<dbReference type="EMBL" id="BAABKG010000001">
    <property type="protein sequence ID" value="GAA5143944.1"/>
    <property type="molecule type" value="Genomic_DNA"/>
</dbReference>
<keyword evidence="1" id="KW-0472">Membrane</keyword>
<keyword evidence="3" id="KW-1185">Reference proteome</keyword>
<feature type="transmembrane region" description="Helical" evidence="1">
    <location>
        <begin position="12"/>
        <end position="40"/>
    </location>
</feature>
<reference evidence="3" key="1">
    <citation type="journal article" date="2019" name="Int. J. Syst. Evol. Microbiol.">
        <title>The Global Catalogue of Microorganisms (GCM) 10K type strain sequencing project: providing services to taxonomists for standard genome sequencing and annotation.</title>
        <authorList>
            <consortium name="The Broad Institute Genomics Platform"/>
            <consortium name="The Broad Institute Genome Sequencing Center for Infectious Disease"/>
            <person name="Wu L."/>
            <person name="Ma J."/>
        </authorList>
    </citation>
    <scope>NUCLEOTIDE SEQUENCE [LARGE SCALE GENOMIC DNA]</scope>
    <source>
        <strain evidence="3">JCM 18459</strain>
    </source>
</reference>
<keyword evidence="1" id="KW-0812">Transmembrane</keyword>
<evidence type="ECO:0000313" key="2">
    <source>
        <dbReference type="EMBL" id="GAA5143944.1"/>
    </source>
</evidence>
<dbReference type="Proteomes" id="UP001500221">
    <property type="component" value="Unassembled WGS sequence"/>
</dbReference>
<comment type="caution">
    <text evidence="2">The sequence shown here is derived from an EMBL/GenBank/DDBJ whole genome shotgun (WGS) entry which is preliminary data.</text>
</comment>
<gene>
    <name evidence="2" type="ORF">GCM10023340_10560</name>
</gene>
<name>A0ABP9PBN3_9ACTN</name>
<evidence type="ECO:0000256" key="1">
    <source>
        <dbReference type="SAM" id="Phobius"/>
    </source>
</evidence>
<organism evidence="2 3">
    <name type="scientific">Nocardioides marinquilinus</name>
    <dbReference type="NCBI Taxonomy" id="1210400"/>
    <lineage>
        <taxon>Bacteria</taxon>
        <taxon>Bacillati</taxon>
        <taxon>Actinomycetota</taxon>
        <taxon>Actinomycetes</taxon>
        <taxon>Propionibacteriales</taxon>
        <taxon>Nocardioidaceae</taxon>
        <taxon>Nocardioides</taxon>
    </lineage>
</organism>
<evidence type="ECO:0000313" key="3">
    <source>
        <dbReference type="Proteomes" id="UP001500221"/>
    </source>
</evidence>
<dbReference type="RefSeq" id="WP_345455253.1">
    <property type="nucleotide sequence ID" value="NZ_BAABKG010000001.1"/>
</dbReference>